<dbReference type="RefSeq" id="WP_111716611.1">
    <property type="nucleotide sequence ID" value="NZ_JBHSSR010000015.1"/>
</dbReference>
<dbReference type="CDD" id="cd03794">
    <property type="entry name" value="GT4_WbuB-like"/>
    <property type="match status" value="1"/>
</dbReference>
<feature type="domain" description="Glycosyl transferase family 1" evidence="1">
    <location>
        <begin position="214"/>
        <end position="370"/>
    </location>
</feature>
<evidence type="ECO:0000259" key="1">
    <source>
        <dbReference type="Pfam" id="PF00534"/>
    </source>
</evidence>
<name>A0A327ZPK3_9STAP</name>
<dbReference type="PANTHER" id="PTHR12526:SF630">
    <property type="entry name" value="GLYCOSYLTRANSFERASE"/>
    <property type="match status" value="1"/>
</dbReference>
<comment type="caution">
    <text evidence="2">The sequence shown here is derived from an EMBL/GenBank/DDBJ whole genome shotgun (WGS) entry which is preliminary data.</text>
</comment>
<proteinExistence type="predicted"/>
<protein>
    <submittedName>
        <fullName evidence="2">Glycosyltransferase WbuB</fullName>
    </submittedName>
</protein>
<dbReference type="EMBL" id="PZJH01000005">
    <property type="protein sequence ID" value="RAK44105.1"/>
    <property type="molecule type" value="Genomic_DNA"/>
</dbReference>
<dbReference type="InterPro" id="IPR001296">
    <property type="entry name" value="Glyco_trans_1"/>
</dbReference>
<keyword evidence="3" id="KW-1185">Reference proteome</keyword>
<organism evidence="2 3">
    <name type="scientific">Macrococcus epidermidis</name>
    <dbReference type="NCBI Taxonomy" id="1902580"/>
    <lineage>
        <taxon>Bacteria</taxon>
        <taxon>Bacillati</taxon>
        <taxon>Bacillota</taxon>
        <taxon>Bacilli</taxon>
        <taxon>Bacillales</taxon>
        <taxon>Staphylococcaceae</taxon>
        <taxon>Macrococcus</taxon>
    </lineage>
</organism>
<dbReference type="GO" id="GO:0016757">
    <property type="term" value="F:glycosyltransferase activity"/>
    <property type="evidence" value="ECO:0007669"/>
    <property type="project" value="InterPro"/>
</dbReference>
<evidence type="ECO:0000313" key="2">
    <source>
        <dbReference type="EMBL" id="RAK44105.1"/>
    </source>
</evidence>
<gene>
    <name evidence="2" type="ORF">BHU61_10030</name>
</gene>
<sequence>MTKKVLFLCQYFYPEYVSSATLPTQLAEDMIKKGFSVDVICGMPKEYVKEKDIVKQENYNGINIRRLNYTEFNNKSKIGRIINFFSLFVAYGLNIPKMLKYDHILVYSNPPILPLIPDIIHRVTKKKYSFVVYDIAPDNAIKTGATRPGSLIDRLMKYINKHVYKNASNVIVLGNEMKEYILENKISTNPESIRVISNWYDEANLKPNKIYSEKFKALREKYKKILVYSGNMGQLQDMDTVLEFLKLNRNSDEIFTILSGHGKKQNYVKQFIKNNNIKNAIVYDFLTGTDYSDVLAVADICLVSLVKEGKGLGVPSKIYGYLAARKPIVAILDESTDIVNEITEYNAGVHIGNGDAQKLYQYINDISNKELALQGQNAYEIYQKNYTRNISTDKYIKLLK</sequence>
<dbReference type="Proteomes" id="UP000249808">
    <property type="component" value="Unassembled WGS sequence"/>
</dbReference>
<dbReference type="PANTHER" id="PTHR12526">
    <property type="entry name" value="GLYCOSYLTRANSFERASE"/>
    <property type="match status" value="1"/>
</dbReference>
<reference evidence="2 3" key="1">
    <citation type="journal article" date="2018" name="Front. Microbiol.">
        <title>Description and Comparative Genomics of Macrococcus caseolyticus subsp. hominis subsp. nov., Macrococcus goetzii sp. nov., Macrococcus epidermidis sp. nov., and Macrococcus bohemicus sp. nov., Novel Macrococci From Human Clinical Material With Virulence Potential and Suspected Uptake of Foreign DNA by Natural Transformation.</title>
        <authorList>
            <person name="Maslanova I."/>
            <person name="Wertheimer Z."/>
            <person name="Sedlacek I."/>
            <person name="Svec P."/>
            <person name="Indrakova A."/>
            <person name="Kovarovic V."/>
            <person name="Schumann P."/>
            <person name="Sproer C."/>
            <person name="Kralova S."/>
            <person name="Sedo O."/>
            <person name="Kristofova L."/>
            <person name="Vrbovska V."/>
            <person name="Fuzik T."/>
            <person name="Petras P."/>
            <person name="Zdrahal Z."/>
            <person name="Ruzickova V."/>
            <person name="Doskar J."/>
            <person name="Pantucek R."/>
        </authorList>
    </citation>
    <scope>NUCLEOTIDE SEQUENCE [LARGE SCALE GENOMIC DNA]</scope>
    <source>
        <strain evidence="2 3">01/688</strain>
    </source>
</reference>
<dbReference type="SUPFAM" id="SSF53756">
    <property type="entry name" value="UDP-Glycosyltransferase/glycogen phosphorylase"/>
    <property type="match status" value="1"/>
</dbReference>
<keyword evidence="2" id="KW-0808">Transferase</keyword>
<dbReference type="AlphaFoldDB" id="A0A327ZPK3"/>
<evidence type="ECO:0000313" key="3">
    <source>
        <dbReference type="Proteomes" id="UP000249808"/>
    </source>
</evidence>
<accession>A0A327ZPK3</accession>
<dbReference type="Pfam" id="PF00534">
    <property type="entry name" value="Glycos_transf_1"/>
    <property type="match status" value="1"/>
</dbReference>
<dbReference type="Gene3D" id="3.40.50.2000">
    <property type="entry name" value="Glycogen Phosphorylase B"/>
    <property type="match status" value="2"/>
</dbReference>